<organism evidence="2 3">
    <name type="scientific">Acetobacter thailandicus</name>
    <dbReference type="NCBI Taxonomy" id="1502842"/>
    <lineage>
        <taxon>Bacteria</taxon>
        <taxon>Pseudomonadati</taxon>
        <taxon>Pseudomonadota</taxon>
        <taxon>Alphaproteobacteria</taxon>
        <taxon>Acetobacterales</taxon>
        <taxon>Acetobacteraceae</taxon>
        <taxon>Acetobacter</taxon>
    </lineage>
</organism>
<keyword evidence="1" id="KW-0472">Membrane</keyword>
<evidence type="ECO:0000313" key="3">
    <source>
        <dbReference type="Proteomes" id="UP001301152"/>
    </source>
</evidence>
<proteinExistence type="predicted"/>
<keyword evidence="1" id="KW-0812">Transmembrane</keyword>
<sequence length="147" mass="16618">MSDKTLLNPKKTPKKRTLRQHVLRRLVMVVPLMLLMIGLAKTGFLDKMADRYTFRAESWFNDTALVSHLRLLVTSNGMSHDRPDCLLFIVNGNDPLTASRIDVMQKHSGTCPNPGKELPKLFTLQIDRVNHTIMSDQGSPGEFHPVP</sequence>
<accession>A0ABT3QBG4</accession>
<keyword evidence="3" id="KW-1185">Reference proteome</keyword>
<feature type="transmembrane region" description="Helical" evidence="1">
    <location>
        <begin position="21"/>
        <end position="40"/>
    </location>
</feature>
<dbReference type="RefSeq" id="WP_086635101.1">
    <property type="nucleotide sequence ID" value="NZ_JAERKX010000001.1"/>
</dbReference>
<evidence type="ECO:0000256" key="1">
    <source>
        <dbReference type="SAM" id="Phobius"/>
    </source>
</evidence>
<keyword evidence="1" id="KW-1133">Transmembrane helix</keyword>
<dbReference type="EMBL" id="JAPIUZ010000001">
    <property type="protein sequence ID" value="MCX2562606.1"/>
    <property type="molecule type" value="Genomic_DNA"/>
</dbReference>
<comment type="caution">
    <text evidence="2">The sequence shown here is derived from an EMBL/GenBank/DDBJ whole genome shotgun (WGS) entry which is preliminary data.</text>
</comment>
<gene>
    <name evidence="2" type="ORF">OQ497_01300</name>
</gene>
<protein>
    <submittedName>
        <fullName evidence="2">Uncharacterized protein</fullName>
    </submittedName>
</protein>
<evidence type="ECO:0000313" key="2">
    <source>
        <dbReference type="EMBL" id="MCX2562606.1"/>
    </source>
</evidence>
<reference evidence="2 3" key="1">
    <citation type="submission" date="2022-11" db="EMBL/GenBank/DDBJ databases">
        <title>Genome sequencing of Acetobacter type strain.</title>
        <authorList>
            <person name="Heo J."/>
            <person name="Lee D."/>
            <person name="Han B.-H."/>
            <person name="Hong S.-B."/>
            <person name="Kwon S.-W."/>
        </authorList>
    </citation>
    <scope>NUCLEOTIDE SEQUENCE [LARGE SCALE GENOMIC DNA]</scope>
    <source>
        <strain evidence="2 3">KACC 21253</strain>
    </source>
</reference>
<dbReference type="Proteomes" id="UP001301152">
    <property type="component" value="Unassembled WGS sequence"/>
</dbReference>
<name>A0ABT3QBG4_9PROT</name>